<dbReference type="InterPro" id="IPR026043">
    <property type="entry name" value="NadR"/>
</dbReference>
<proteinExistence type="predicted"/>
<dbReference type="RefSeq" id="WP_187534230.1">
    <property type="nucleotide sequence ID" value="NZ_CBCSHU010000001.1"/>
</dbReference>
<dbReference type="Gene3D" id="1.10.10.10">
    <property type="entry name" value="Winged helix-like DNA-binding domain superfamily/Winged helix DNA-binding domain"/>
    <property type="match status" value="1"/>
</dbReference>
<dbReference type="PANTHER" id="PTHR40068:SF1">
    <property type="entry name" value="TRANSCRIPTION REPRESSOR NIAR-RELATED"/>
    <property type="match status" value="1"/>
</dbReference>
<evidence type="ECO:0000313" key="5">
    <source>
        <dbReference type="Proteomes" id="UP000515928"/>
    </source>
</evidence>
<dbReference type="InterPro" id="IPR035922">
    <property type="entry name" value="3H_dom_sf"/>
</dbReference>
<dbReference type="PIRSF" id="PIRSF037847">
    <property type="entry name" value="NiaR"/>
    <property type="match status" value="1"/>
</dbReference>
<dbReference type="KEGG" id="eio:H9L01_01715"/>
<organism evidence="4 5">
    <name type="scientific">Erysipelothrix inopinata</name>
    <dbReference type="NCBI Taxonomy" id="225084"/>
    <lineage>
        <taxon>Bacteria</taxon>
        <taxon>Bacillati</taxon>
        <taxon>Bacillota</taxon>
        <taxon>Erysipelotrichia</taxon>
        <taxon>Erysipelotrichales</taxon>
        <taxon>Erysipelotrichaceae</taxon>
        <taxon>Erysipelothrix</taxon>
    </lineage>
</organism>
<dbReference type="GO" id="GO:0046872">
    <property type="term" value="F:metal ion binding"/>
    <property type="evidence" value="ECO:0007669"/>
    <property type="project" value="UniProtKB-KW"/>
</dbReference>
<feature type="binding site" evidence="1">
    <location>
        <position position="141"/>
    </location>
    <ligand>
        <name>Ni(2+)</name>
        <dbReference type="ChEBI" id="CHEBI:49786"/>
    </ligand>
</feature>
<feature type="binding site" evidence="1">
    <location>
        <position position="139"/>
    </location>
    <ligand>
        <name>Ni(2+)</name>
        <dbReference type="ChEBI" id="CHEBI:49786"/>
    </ligand>
</feature>
<dbReference type="Proteomes" id="UP000515928">
    <property type="component" value="Chromosome"/>
</dbReference>
<evidence type="ECO:0000313" key="4">
    <source>
        <dbReference type="EMBL" id="QNN61106.1"/>
    </source>
</evidence>
<dbReference type="PANTHER" id="PTHR40068">
    <property type="entry name" value="TRANSCRIPTION REPRESSOR NIAR-RELATED"/>
    <property type="match status" value="1"/>
</dbReference>
<keyword evidence="5" id="KW-1185">Reference proteome</keyword>
<dbReference type="Gene3D" id="3.30.1340.20">
    <property type="entry name" value="3H domain"/>
    <property type="match status" value="1"/>
</dbReference>
<keyword evidence="1" id="KW-0479">Metal-binding</keyword>
<dbReference type="InterPro" id="IPR036388">
    <property type="entry name" value="WH-like_DNA-bd_sf"/>
</dbReference>
<dbReference type="AlphaFoldDB" id="A0A7G9RZT1"/>
<feature type="binding site" evidence="1">
    <location>
        <position position="84"/>
    </location>
    <ligand>
        <name>Ni(2+)</name>
        <dbReference type="ChEBI" id="CHEBI:49786"/>
    </ligand>
</feature>
<feature type="domain" description="3H" evidence="2">
    <location>
        <begin position="72"/>
        <end position="164"/>
    </location>
</feature>
<keyword evidence="1" id="KW-0533">Nickel</keyword>
<feature type="domain" description="Helix-turn-helix type 11" evidence="3">
    <location>
        <begin position="6"/>
        <end position="58"/>
    </location>
</feature>
<dbReference type="InterPro" id="IPR004173">
    <property type="entry name" value="3H_domain"/>
</dbReference>
<dbReference type="InterPro" id="IPR036390">
    <property type="entry name" value="WH_DNA-bd_sf"/>
</dbReference>
<dbReference type="InterPro" id="IPR013196">
    <property type="entry name" value="HTH_11"/>
</dbReference>
<name>A0A7G9RZT1_9FIRM</name>
<reference evidence="4 5" key="1">
    <citation type="submission" date="2020-08" db="EMBL/GenBank/DDBJ databases">
        <title>Genome sequence of Erysipelothrix inopinata DSM 15511T.</title>
        <authorList>
            <person name="Hyun D.-W."/>
            <person name="Bae J.-W."/>
        </authorList>
    </citation>
    <scope>NUCLEOTIDE SEQUENCE [LARGE SCALE GENOMIC DNA]</scope>
    <source>
        <strain evidence="4 5">DSM 15511</strain>
    </source>
</reference>
<dbReference type="EMBL" id="CP060715">
    <property type="protein sequence ID" value="QNN61106.1"/>
    <property type="molecule type" value="Genomic_DNA"/>
</dbReference>
<gene>
    <name evidence="4" type="ORF">H9L01_01715</name>
</gene>
<dbReference type="SUPFAM" id="SSF46785">
    <property type="entry name" value="Winged helix' DNA-binding domain"/>
    <property type="match status" value="1"/>
</dbReference>
<evidence type="ECO:0000259" key="2">
    <source>
        <dbReference type="Pfam" id="PF02829"/>
    </source>
</evidence>
<dbReference type="SUPFAM" id="SSF75500">
    <property type="entry name" value="Putative transcriptional regulator TM1602, C-terminal domain"/>
    <property type="match status" value="1"/>
</dbReference>
<protein>
    <submittedName>
        <fullName evidence="4">Transcription repressor NadR</fullName>
    </submittedName>
</protein>
<dbReference type="Pfam" id="PF08279">
    <property type="entry name" value="HTH_11"/>
    <property type="match status" value="1"/>
</dbReference>
<feature type="binding site" evidence="1">
    <location>
        <position position="76"/>
    </location>
    <ligand>
        <name>Ni(2+)</name>
        <dbReference type="ChEBI" id="CHEBI:49786"/>
    </ligand>
</feature>
<evidence type="ECO:0000256" key="1">
    <source>
        <dbReference type="PIRSR" id="PIRSR037847-1"/>
    </source>
</evidence>
<accession>A0A7G9RZT1</accession>
<dbReference type="Pfam" id="PF02829">
    <property type="entry name" value="3H"/>
    <property type="match status" value="1"/>
</dbReference>
<sequence length="167" mass="18515">MDGESRRQEILSRLLKQDKAISATAFANEFGVSRQIIVGDIALLRASGQDILATSKGYVLNHTHDALIRKVIAVSHTTDQTEIELLTLVKHGAIVENVIIEHPLYGEITGGLNIRTQEDVKDFLSSGVQLLSGLTEGLHLHTIYVQNEADYDALIKDLEQLNILYRN</sequence>
<evidence type="ECO:0000259" key="3">
    <source>
        <dbReference type="Pfam" id="PF08279"/>
    </source>
</evidence>